<keyword evidence="2" id="KW-1185">Reference proteome</keyword>
<gene>
    <name evidence="1" type="ORF">ASILVAE211_12000</name>
</gene>
<evidence type="ECO:0000313" key="1">
    <source>
        <dbReference type="EMBL" id="MCB8875906.1"/>
    </source>
</evidence>
<dbReference type="AlphaFoldDB" id="A0A963YS01"/>
<accession>A0A963YS01</accession>
<organism evidence="1 2">
    <name type="scientific">Acidisoma silvae</name>
    <dbReference type="NCBI Taxonomy" id="2802396"/>
    <lineage>
        <taxon>Bacteria</taxon>
        <taxon>Pseudomonadati</taxon>
        <taxon>Pseudomonadota</taxon>
        <taxon>Alphaproteobacteria</taxon>
        <taxon>Acetobacterales</taxon>
        <taxon>Acidocellaceae</taxon>
        <taxon>Acidisoma</taxon>
    </lineage>
</organism>
<dbReference type="Proteomes" id="UP000708298">
    <property type="component" value="Unassembled WGS sequence"/>
</dbReference>
<dbReference type="RefSeq" id="WP_227321549.1">
    <property type="nucleotide sequence ID" value="NZ_JAESVB010000004.1"/>
</dbReference>
<reference evidence="1" key="2">
    <citation type="submission" date="2021-01" db="EMBL/GenBank/DDBJ databases">
        <authorList>
            <person name="Mieszkin S."/>
            <person name="Pouder E."/>
            <person name="Alain K."/>
        </authorList>
    </citation>
    <scope>NUCLEOTIDE SEQUENCE</scope>
    <source>
        <strain evidence="1">HW T2.11</strain>
    </source>
</reference>
<sequence>MNRRGAVAVWVALILTPTLLIIALGLDEAQLSLTQIELQRAADISAYAGGLRAASSATGVPSSCASASNKLDCAYANAAADLAEVATAPSTSARSWSDTSLTLTDNLITAAVVKGIKNTSDVAVSVTLTKSLPALFAYPVNGKLTYTASNTAIAEVVAGTASGAQPCLVSLTNDITLSGNFNLTLNDCSMRSNNAIAMSGNGDVVASGIYADKTITTSGNVNINGTEYPNDGQISDPYASDSALYGSSGAFTKLATATGSAFSGGGSLSPGTYSSLTITSNLTLAAGLYLVTGGITVSGNSAINGTGVTIVSGGAIQMSGNINFNVTAPTSNVSGGIPGILIADNGTGGESVSGNYSASTSGVIYLPNSGYTESGNGGVNAQSSCMELIAAEVTISGNANLDGDCNNGALSFGSVPAVPTVSLVQ</sequence>
<proteinExistence type="predicted"/>
<name>A0A963YS01_9PROT</name>
<evidence type="ECO:0000313" key="2">
    <source>
        <dbReference type="Proteomes" id="UP000708298"/>
    </source>
</evidence>
<protein>
    <submittedName>
        <fullName evidence="1">Uncharacterized protein</fullName>
    </submittedName>
</protein>
<comment type="caution">
    <text evidence="1">The sequence shown here is derived from an EMBL/GenBank/DDBJ whole genome shotgun (WGS) entry which is preliminary data.</text>
</comment>
<dbReference type="EMBL" id="JAESVB010000004">
    <property type="protein sequence ID" value="MCB8875906.1"/>
    <property type="molecule type" value="Genomic_DNA"/>
</dbReference>
<reference evidence="1" key="1">
    <citation type="journal article" date="2021" name="Microorganisms">
        <title>Acidisoma silvae sp. nov. and Acidisomacellulosilytica sp. nov., Two Acidophilic Bacteria Isolated from Decaying Wood, Hydrolyzing Cellulose and Producing Poly-3-hydroxybutyrate.</title>
        <authorList>
            <person name="Mieszkin S."/>
            <person name="Pouder E."/>
            <person name="Uroz S."/>
            <person name="Simon-Colin C."/>
            <person name="Alain K."/>
        </authorList>
    </citation>
    <scope>NUCLEOTIDE SEQUENCE</scope>
    <source>
        <strain evidence="1">HW T2.11</strain>
    </source>
</reference>